<name>A0A914HC07_GLORO</name>
<evidence type="ECO:0000256" key="8">
    <source>
        <dbReference type="ARBA" id="ARBA00022833"/>
    </source>
</evidence>
<dbReference type="NCBIfam" id="TIGR00335">
    <property type="entry name" value="primase_sml"/>
    <property type="match status" value="1"/>
</dbReference>
<evidence type="ECO:0000256" key="10">
    <source>
        <dbReference type="RuleBase" id="RU003514"/>
    </source>
</evidence>
<dbReference type="EC" id="2.7.7.-" evidence="10"/>
<dbReference type="GO" id="GO:0006269">
    <property type="term" value="P:DNA replication, synthesis of primer"/>
    <property type="evidence" value="ECO:0007669"/>
    <property type="project" value="UniProtKB-KW"/>
</dbReference>
<organism evidence="11 12">
    <name type="scientific">Globodera rostochiensis</name>
    <name type="common">Golden nematode worm</name>
    <name type="synonym">Heterodera rostochiensis</name>
    <dbReference type="NCBI Taxonomy" id="31243"/>
    <lineage>
        <taxon>Eukaryota</taxon>
        <taxon>Metazoa</taxon>
        <taxon>Ecdysozoa</taxon>
        <taxon>Nematoda</taxon>
        <taxon>Chromadorea</taxon>
        <taxon>Rhabditida</taxon>
        <taxon>Tylenchina</taxon>
        <taxon>Tylenchomorpha</taxon>
        <taxon>Tylenchoidea</taxon>
        <taxon>Heteroderidae</taxon>
        <taxon>Heteroderinae</taxon>
        <taxon>Globodera</taxon>
    </lineage>
</organism>
<dbReference type="PANTHER" id="PTHR10536">
    <property type="entry name" value="DNA PRIMASE SMALL SUBUNIT"/>
    <property type="match status" value="1"/>
</dbReference>
<keyword evidence="9" id="KW-0804">Transcription</keyword>
<evidence type="ECO:0000256" key="9">
    <source>
        <dbReference type="ARBA" id="ARBA00023163"/>
    </source>
</evidence>
<keyword evidence="6 10" id="KW-0235">DNA replication</keyword>
<keyword evidence="11" id="KW-1185">Reference proteome</keyword>
<keyword evidence="3 10" id="KW-0639">Primosome</keyword>
<protein>
    <recommendedName>
        <fullName evidence="10">DNA primase</fullName>
        <ecNumber evidence="10">2.7.7.-</ecNumber>
    </recommendedName>
</protein>
<evidence type="ECO:0000256" key="4">
    <source>
        <dbReference type="ARBA" id="ARBA00022679"/>
    </source>
</evidence>
<sequence length="533" mass="62407">MQNTNRILYVLAHPLHGNVLVASPVNSVIPPMDLAQLELYLRDYYLNCYPYDLILKWLSYSNKSNDYLSKREFAFILRDDFHVRFLSFFDAKEFQEKLHQSLPYKIDIGAVYNRPPRDRKKVGDFVPQERELVFDIDLTDYDSIRNCCKDKSVCKKCWRWITIAVDVLENLLRTHFGFKNLLWVFSGRRGVHCWVADKKARSLSNRAREAVAKYLTFNKEGTAISRHRVHPFVKDSYRKIMDSGDFDHLVVEQGWLDSPEKWNSILNLCGDEKLTELLEREFTRLKTPELRWKSLKLRFDELERRKAKESKLPPVASDENAKRFFLLFVMEFAYPRLDSKVTAGLNHLLKSPFAVHPKNGNVAIPLCAKDIRNFDLDSVPRIDKLSAEIASLKELSKENEDQRSIVYRQTSLTPHIAKPRRFTYSERLKATFNAVHDPETKFLCDKLLAFFRGCSTDSSYIVDFTDKSMEKAICNFLKSNEGLVLQLLHKYVEFSERGEFDLFGREDALKNKNRREAMRCFVPSKFREGLSTR</sequence>
<dbReference type="AlphaFoldDB" id="A0A914HC07"/>
<dbReference type="GO" id="GO:0003899">
    <property type="term" value="F:DNA-directed RNA polymerase activity"/>
    <property type="evidence" value="ECO:0007669"/>
    <property type="project" value="InterPro"/>
</dbReference>
<keyword evidence="8" id="KW-0862">Zinc</keyword>
<keyword evidence="5" id="KW-0548">Nucleotidyltransferase</keyword>
<evidence type="ECO:0000256" key="7">
    <source>
        <dbReference type="ARBA" id="ARBA00022723"/>
    </source>
</evidence>
<evidence type="ECO:0000256" key="2">
    <source>
        <dbReference type="ARBA" id="ARBA00022478"/>
    </source>
</evidence>
<comment type="similarity">
    <text evidence="1 10">Belongs to the eukaryotic-type primase small subunit family.</text>
</comment>
<dbReference type="WBParaSite" id="Gr19_v10_g1612.t1">
    <property type="protein sequence ID" value="Gr19_v10_g1612.t1"/>
    <property type="gene ID" value="Gr19_v10_g1612"/>
</dbReference>
<dbReference type="Pfam" id="PF01896">
    <property type="entry name" value="DNA_primase_S"/>
    <property type="match status" value="1"/>
</dbReference>
<evidence type="ECO:0000256" key="6">
    <source>
        <dbReference type="ARBA" id="ARBA00022705"/>
    </source>
</evidence>
<evidence type="ECO:0000313" key="11">
    <source>
        <dbReference type="Proteomes" id="UP000887572"/>
    </source>
</evidence>
<dbReference type="InterPro" id="IPR002755">
    <property type="entry name" value="DNA_primase_S"/>
</dbReference>
<proteinExistence type="inferred from homology"/>
<keyword evidence="4 10" id="KW-0808">Transferase</keyword>
<evidence type="ECO:0000256" key="5">
    <source>
        <dbReference type="ARBA" id="ARBA00022695"/>
    </source>
</evidence>
<keyword evidence="7" id="KW-0479">Metal-binding</keyword>
<evidence type="ECO:0000256" key="1">
    <source>
        <dbReference type="ARBA" id="ARBA00009762"/>
    </source>
</evidence>
<accession>A0A914HC07</accession>
<dbReference type="GO" id="GO:0046872">
    <property type="term" value="F:metal ion binding"/>
    <property type="evidence" value="ECO:0007669"/>
    <property type="project" value="UniProtKB-KW"/>
</dbReference>
<dbReference type="GO" id="GO:0005658">
    <property type="term" value="C:alpha DNA polymerase:primase complex"/>
    <property type="evidence" value="ECO:0007669"/>
    <property type="project" value="UniProtKB-ARBA"/>
</dbReference>
<dbReference type="Gene3D" id="3.90.920.10">
    <property type="entry name" value="DNA primase, PRIM domain"/>
    <property type="match status" value="1"/>
</dbReference>
<dbReference type="FunFam" id="3.90.920.10:FF:000003">
    <property type="entry name" value="DNA primase"/>
    <property type="match status" value="1"/>
</dbReference>
<evidence type="ECO:0000256" key="3">
    <source>
        <dbReference type="ARBA" id="ARBA00022515"/>
    </source>
</evidence>
<dbReference type="Proteomes" id="UP000887572">
    <property type="component" value="Unplaced"/>
</dbReference>
<keyword evidence="2 10" id="KW-0240">DNA-directed RNA polymerase</keyword>
<evidence type="ECO:0000313" key="12">
    <source>
        <dbReference type="WBParaSite" id="Gr19_v10_g1612.t1"/>
    </source>
</evidence>
<dbReference type="SUPFAM" id="SSF56747">
    <property type="entry name" value="Prim-pol domain"/>
    <property type="match status" value="1"/>
</dbReference>
<dbReference type="CDD" id="cd04860">
    <property type="entry name" value="AE_Prim_S"/>
    <property type="match status" value="1"/>
</dbReference>
<reference evidence="12" key="1">
    <citation type="submission" date="2022-11" db="UniProtKB">
        <authorList>
            <consortium name="WormBaseParasite"/>
        </authorList>
    </citation>
    <scope>IDENTIFICATION</scope>
</reference>
<dbReference type="InterPro" id="IPR014052">
    <property type="entry name" value="DNA_primase_ssu_euk/arc"/>
</dbReference>